<dbReference type="CDD" id="cd00077">
    <property type="entry name" value="HDc"/>
    <property type="match status" value="1"/>
</dbReference>
<dbReference type="PANTHER" id="PTHR11373">
    <property type="entry name" value="DEOXYNUCLEOSIDE TRIPHOSPHATE TRIPHOSPHOHYDROLASE"/>
    <property type="match status" value="1"/>
</dbReference>
<accession>A0A5N5UDN1</accession>
<dbReference type="GO" id="GO:0006203">
    <property type="term" value="P:dGTP catabolic process"/>
    <property type="evidence" value="ECO:0007669"/>
    <property type="project" value="TreeGrafter"/>
</dbReference>
<evidence type="ECO:0000313" key="4">
    <source>
        <dbReference type="EMBL" id="KAB7520142.1"/>
    </source>
</evidence>
<evidence type="ECO:0000259" key="1">
    <source>
        <dbReference type="SMART" id="SM00471"/>
    </source>
</evidence>
<dbReference type="InterPro" id="IPR050135">
    <property type="entry name" value="dGTPase-like"/>
</dbReference>
<evidence type="ECO:0000313" key="6">
    <source>
        <dbReference type="Proteomes" id="UP000326302"/>
    </source>
</evidence>
<dbReference type="Proteomes" id="UP000326865">
    <property type="component" value="Unassembled WGS sequence"/>
</dbReference>
<feature type="domain" description="HD/PDEase" evidence="1">
    <location>
        <begin position="49"/>
        <end position="226"/>
    </location>
</feature>
<evidence type="ECO:0000313" key="2">
    <source>
        <dbReference type="EMBL" id="KAB7516060.1"/>
    </source>
</evidence>
<dbReference type="PANTHER" id="PTHR11373:SF4">
    <property type="entry name" value="DEOXYNUCLEOSIDE TRIPHOSPHATE TRIPHOSPHOHYDROLASE SAMHD1"/>
    <property type="match status" value="1"/>
</dbReference>
<accession>A0A5N5UNY4</accession>
<dbReference type="EMBL" id="QJOW01000002">
    <property type="protein sequence ID" value="KAB7516727.1"/>
    <property type="molecule type" value="Genomic_DNA"/>
</dbReference>
<dbReference type="Proteomes" id="UP000326207">
    <property type="component" value="Unassembled WGS sequence"/>
</dbReference>
<dbReference type="Proteomes" id="UP000326302">
    <property type="component" value="Unassembled WGS sequence"/>
</dbReference>
<dbReference type="InterPro" id="IPR006674">
    <property type="entry name" value="HD_domain"/>
</dbReference>
<comment type="caution">
    <text evidence="3">The sequence shown here is derived from an EMBL/GenBank/DDBJ whole genome shotgun (WGS) entry which is preliminary data.</text>
</comment>
<dbReference type="GO" id="GO:0008832">
    <property type="term" value="F:dGTPase activity"/>
    <property type="evidence" value="ECO:0007669"/>
    <property type="project" value="TreeGrafter"/>
</dbReference>
<accession>A0A5N5UC69</accession>
<dbReference type="EMBL" id="QKKZ01000001">
    <property type="protein sequence ID" value="KAB7516060.1"/>
    <property type="molecule type" value="Genomic_DNA"/>
</dbReference>
<dbReference type="AlphaFoldDB" id="A0A5N5UDN1"/>
<gene>
    <name evidence="2" type="ORF">DM867_02650</name>
    <name evidence="3" type="ORF">DMP03_04995</name>
    <name evidence="4" type="ORF">DP108_02520</name>
</gene>
<dbReference type="Gene3D" id="1.10.3210.10">
    <property type="entry name" value="Hypothetical protein af1432"/>
    <property type="match status" value="1"/>
</dbReference>
<organism evidence="3 6">
    <name type="scientific">Halosegnis rubeus</name>
    <dbReference type="NCBI Taxonomy" id="2212850"/>
    <lineage>
        <taxon>Archaea</taxon>
        <taxon>Methanobacteriati</taxon>
        <taxon>Methanobacteriota</taxon>
        <taxon>Stenosarchaea group</taxon>
        <taxon>Halobacteria</taxon>
        <taxon>Halobacteriales</taxon>
        <taxon>Natronomonadaceae</taxon>
        <taxon>Halosegnis</taxon>
    </lineage>
</organism>
<dbReference type="InterPro" id="IPR003607">
    <property type="entry name" value="HD/PDEase_dom"/>
</dbReference>
<evidence type="ECO:0000313" key="5">
    <source>
        <dbReference type="Proteomes" id="UP000326207"/>
    </source>
</evidence>
<keyword evidence="7" id="KW-1185">Reference proteome</keyword>
<evidence type="ECO:0000313" key="7">
    <source>
        <dbReference type="Proteomes" id="UP000326865"/>
    </source>
</evidence>
<proteinExistence type="predicted"/>
<protein>
    <submittedName>
        <fullName evidence="3">HD domain-containing protein</fullName>
    </submittedName>
</protein>
<reference evidence="5 6" key="1">
    <citation type="submission" date="2019-10" db="EMBL/GenBank/DDBJ databases">
        <title>Unraveling microbial dark matter from salterns through culturing: the case of the genus Halosegnis.</title>
        <authorList>
            <person name="Duran-Viseras A."/>
            <person name="Andrei A.-S."/>
            <person name="Vera-Gargallo B."/>
            <person name="Ghai R."/>
            <person name="Sanchez-Porro C."/>
            <person name="Ventosa A."/>
        </authorList>
    </citation>
    <scope>NUCLEOTIDE SEQUENCE [LARGE SCALE GENOMIC DNA]</scope>
    <source>
        <strain evidence="3 6">F17-44</strain>
        <strain evidence="2 7">F18-79</strain>
        <strain evidence="4 5">F19-13</strain>
    </source>
</reference>
<dbReference type="OrthoDB" id="8895at2157"/>
<evidence type="ECO:0000313" key="3">
    <source>
        <dbReference type="EMBL" id="KAB7516727.1"/>
    </source>
</evidence>
<dbReference type="SMART" id="SM00471">
    <property type="entry name" value="HDc"/>
    <property type="match status" value="1"/>
</dbReference>
<dbReference type="RefSeq" id="WP_152119613.1">
    <property type="nucleotide sequence ID" value="NZ_QJOW01000002.1"/>
</dbReference>
<sequence length="459" mass="51347">MSTRRIKDPVHGYIELAEPLVERLVDTPEFQRLRRVRQLSATHLVYPGATHTRFEHSLGVYHLASEVFSNLRGQSYFTDGATTAELDEIEQTLSCASLLHDIGHPPLSHLGERHLDVDALRDRLTETGLVARFRAVAPDVNGWPKPIERAAPHELLSCVHILEVYDDALDALGVSPAEVAGYVLGWSLAYETGAAWQYGVGPEILHSPVDVDRLDYMVRDDHMTGADVLDIDTDRMTSAYTAHPKAGLALAEGALSAIGNYLEGRVSLYQWVTQHHKSVYANMLFQRLLDELAVREDLITADAVLSGIDDFWLLERFRETAADPPGGAFGDLYDRYRSRDFAESCWKHRLGFGDAVPDGVDPDAYARWLIDNDDRLEATLADDLGLPAHEVWIEHSYVPEYEPGELRDIPLAHRGRVQSVADHGLYGGREFERTIPFVYVPEGYARDAVAALAARYPRQ</sequence>
<name>A0A5N5UDN1_9EURY</name>
<dbReference type="Pfam" id="PF01966">
    <property type="entry name" value="HD"/>
    <property type="match status" value="1"/>
</dbReference>
<dbReference type="SUPFAM" id="SSF109604">
    <property type="entry name" value="HD-domain/PDEase-like"/>
    <property type="match status" value="1"/>
</dbReference>
<dbReference type="EMBL" id="QMDY01000001">
    <property type="protein sequence ID" value="KAB7520142.1"/>
    <property type="molecule type" value="Genomic_DNA"/>
</dbReference>